<keyword evidence="4" id="KW-0949">S-adenosyl-L-methionine</keyword>
<dbReference type="SMART" id="SM00729">
    <property type="entry name" value="Elp3"/>
    <property type="match status" value="1"/>
</dbReference>
<dbReference type="Pfam" id="PF02310">
    <property type="entry name" value="B12-binding"/>
    <property type="match status" value="1"/>
</dbReference>
<evidence type="ECO:0000259" key="9">
    <source>
        <dbReference type="PROSITE" id="PS51918"/>
    </source>
</evidence>
<evidence type="ECO:0000256" key="3">
    <source>
        <dbReference type="ARBA" id="ARBA00022679"/>
    </source>
</evidence>
<dbReference type="InterPro" id="IPR051198">
    <property type="entry name" value="BchE-like"/>
</dbReference>
<protein>
    <submittedName>
        <fullName evidence="10">Uncharacterized protein</fullName>
    </submittedName>
</protein>
<dbReference type="PROSITE" id="PS51332">
    <property type="entry name" value="B12_BINDING"/>
    <property type="match status" value="1"/>
</dbReference>
<dbReference type="InterPro" id="IPR007197">
    <property type="entry name" value="rSAM"/>
</dbReference>
<dbReference type="PANTHER" id="PTHR43409:SF7">
    <property type="entry name" value="BLL1977 PROTEIN"/>
    <property type="match status" value="1"/>
</dbReference>
<dbReference type="Gene3D" id="3.40.50.280">
    <property type="entry name" value="Cobalamin-binding domain"/>
    <property type="match status" value="1"/>
</dbReference>
<dbReference type="SFLD" id="SFLDG01123">
    <property type="entry name" value="methyltransferase_(Class_B)"/>
    <property type="match status" value="1"/>
</dbReference>
<dbReference type="PANTHER" id="PTHR43409">
    <property type="entry name" value="ANAEROBIC MAGNESIUM-PROTOPORPHYRIN IX MONOMETHYL ESTER CYCLASE-RELATED"/>
    <property type="match status" value="1"/>
</dbReference>
<name>A0A1F6GL38_9PROT</name>
<accession>A0A1F6GL38</accession>
<sequence length="530" mass="60516">MSSPRTSLNVLLVYPPTTVHWPNETIPAAQPQLGLGYLAGYLRHYLDPSVKLKLEILDCAIEGLGVKVDDLERRCSRYGLSEEKILEKFKEFQPDIVGITSMWTAYATDTHDVARLVKTHFPQTLVVVGGSHASIQPDMTALDANIDVVVVGEGEETFLQLVDRYCKGEDYSELAGTALRIDGKVKANARRTLIEDLDRIPFPARDLMPMDKYFEILKSPYLMRHPMTSVFSSRGCPYKCTFCSIHSVWERNWRKRSPENVVAELEHLVETYGVKEIAFLDDNLSVNRKRLHGICDLIIEKGLDIKWSTPNGTAYWTLDEEVLAKMKKAGCYRLTFGVESGCLETRNYMRKNVSLKKAIDMCKAANRLGMWTISTYIIGFPYETKEQILESLQFAIDSDTDWASFYLLMPFIGTGVYEDFKKEGILNFDAYLNPSQFDASVLVSLSAALSQNGIATTKLTVAELHQLQEFMSKRFIKRRLLNPMVTLRLLSKLRSWEDFRYFLRLGYSFLFMLRDLVVGRFSLVSSVHRE</sequence>
<evidence type="ECO:0000256" key="5">
    <source>
        <dbReference type="ARBA" id="ARBA00022723"/>
    </source>
</evidence>
<feature type="domain" description="B12-binding" evidence="8">
    <location>
        <begin position="30"/>
        <end position="172"/>
    </location>
</feature>
<dbReference type="GO" id="GO:0003824">
    <property type="term" value="F:catalytic activity"/>
    <property type="evidence" value="ECO:0007669"/>
    <property type="project" value="InterPro"/>
</dbReference>
<gene>
    <name evidence="10" type="ORF">A2557_00020</name>
</gene>
<comment type="caution">
    <text evidence="10">The sequence shown here is derived from an EMBL/GenBank/DDBJ whole genome shotgun (WGS) entry which is preliminary data.</text>
</comment>
<organism evidence="10 11">
    <name type="scientific">Candidatus Lambdaproteobacteria bacterium RIFOXYD2_FULL_56_26</name>
    <dbReference type="NCBI Taxonomy" id="1817773"/>
    <lineage>
        <taxon>Bacteria</taxon>
        <taxon>Pseudomonadati</taxon>
        <taxon>Pseudomonadota</taxon>
        <taxon>Candidatus Lambdaproteobacteria</taxon>
    </lineage>
</organism>
<evidence type="ECO:0000313" key="11">
    <source>
        <dbReference type="Proteomes" id="UP000177583"/>
    </source>
</evidence>
<dbReference type="GO" id="GO:0051539">
    <property type="term" value="F:4 iron, 4 sulfur cluster binding"/>
    <property type="evidence" value="ECO:0007669"/>
    <property type="project" value="UniProtKB-KW"/>
</dbReference>
<dbReference type="AlphaFoldDB" id="A0A1F6GL38"/>
<dbReference type="CDD" id="cd01335">
    <property type="entry name" value="Radical_SAM"/>
    <property type="match status" value="1"/>
</dbReference>
<keyword evidence="2" id="KW-0489">Methyltransferase</keyword>
<evidence type="ECO:0000313" key="10">
    <source>
        <dbReference type="EMBL" id="OGG98835.1"/>
    </source>
</evidence>
<keyword evidence="6" id="KW-0408">Iron</keyword>
<dbReference type="InterPro" id="IPR006158">
    <property type="entry name" value="Cobalamin-bd"/>
</dbReference>
<dbReference type="Gene3D" id="3.80.30.20">
    <property type="entry name" value="tm_1862 like domain"/>
    <property type="match status" value="1"/>
</dbReference>
<evidence type="ECO:0000256" key="4">
    <source>
        <dbReference type="ARBA" id="ARBA00022691"/>
    </source>
</evidence>
<reference evidence="10 11" key="1">
    <citation type="journal article" date="2016" name="Nat. Commun.">
        <title>Thousands of microbial genomes shed light on interconnected biogeochemical processes in an aquifer system.</title>
        <authorList>
            <person name="Anantharaman K."/>
            <person name="Brown C.T."/>
            <person name="Hug L.A."/>
            <person name="Sharon I."/>
            <person name="Castelle C.J."/>
            <person name="Probst A.J."/>
            <person name="Thomas B.C."/>
            <person name="Singh A."/>
            <person name="Wilkins M.J."/>
            <person name="Karaoz U."/>
            <person name="Brodie E.L."/>
            <person name="Williams K.H."/>
            <person name="Hubbard S.S."/>
            <person name="Banfield J.F."/>
        </authorList>
    </citation>
    <scope>NUCLEOTIDE SEQUENCE [LARGE SCALE GENOMIC DNA]</scope>
</reference>
<dbReference type="InterPro" id="IPR034466">
    <property type="entry name" value="Methyltransferase_Class_B"/>
</dbReference>
<dbReference type="GO" id="GO:0031419">
    <property type="term" value="F:cobalamin binding"/>
    <property type="evidence" value="ECO:0007669"/>
    <property type="project" value="InterPro"/>
</dbReference>
<dbReference type="EMBL" id="MFNF01000067">
    <property type="protein sequence ID" value="OGG98835.1"/>
    <property type="molecule type" value="Genomic_DNA"/>
</dbReference>
<keyword evidence="7" id="KW-0411">Iron-sulfur</keyword>
<dbReference type="SFLD" id="SFLDS00029">
    <property type="entry name" value="Radical_SAM"/>
    <property type="match status" value="1"/>
</dbReference>
<dbReference type="Proteomes" id="UP000177583">
    <property type="component" value="Unassembled WGS sequence"/>
</dbReference>
<dbReference type="InterPro" id="IPR023404">
    <property type="entry name" value="rSAM_horseshoe"/>
</dbReference>
<dbReference type="PROSITE" id="PS51918">
    <property type="entry name" value="RADICAL_SAM"/>
    <property type="match status" value="1"/>
</dbReference>
<keyword evidence="3" id="KW-0808">Transferase</keyword>
<evidence type="ECO:0000256" key="1">
    <source>
        <dbReference type="ARBA" id="ARBA00001966"/>
    </source>
</evidence>
<dbReference type="GO" id="GO:0046872">
    <property type="term" value="F:metal ion binding"/>
    <property type="evidence" value="ECO:0007669"/>
    <property type="project" value="UniProtKB-KW"/>
</dbReference>
<dbReference type="SUPFAM" id="SSF52242">
    <property type="entry name" value="Cobalamin (vitamin B12)-binding domain"/>
    <property type="match status" value="1"/>
</dbReference>
<dbReference type="InterPro" id="IPR058240">
    <property type="entry name" value="rSAM_sf"/>
</dbReference>
<dbReference type="Pfam" id="PF04055">
    <property type="entry name" value="Radical_SAM"/>
    <property type="match status" value="1"/>
</dbReference>
<dbReference type="SFLD" id="SFLDG01082">
    <property type="entry name" value="B12-binding_domain_containing"/>
    <property type="match status" value="1"/>
</dbReference>
<evidence type="ECO:0000259" key="8">
    <source>
        <dbReference type="PROSITE" id="PS51332"/>
    </source>
</evidence>
<feature type="domain" description="Radical SAM core" evidence="9">
    <location>
        <begin position="222"/>
        <end position="452"/>
    </location>
</feature>
<dbReference type="CDD" id="cd02068">
    <property type="entry name" value="radical_SAM_B12_BD"/>
    <property type="match status" value="1"/>
</dbReference>
<proteinExistence type="predicted"/>
<evidence type="ECO:0000256" key="2">
    <source>
        <dbReference type="ARBA" id="ARBA00022603"/>
    </source>
</evidence>
<dbReference type="InterPro" id="IPR036724">
    <property type="entry name" value="Cobalamin-bd_sf"/>
</dbReference>
<comment type="cofactor">
    <cofactor evidence="1">
        <name>[4Fe-4S] cluster</name>
        <dbReference type="ChEBI" id="CHEBI:49883"/>
    </cofactor>
</comment>
<keyword evidence="5" id="KW-0479">Metal-binding</keyword>
<evidence type="ECO:0000256" key="6">
    <source>
        <dbReference type="ARBA" id="ARBA00023004"/>
    </source>
</evidence>
<evidence type="ECO:0000256" key="7">
    <source>
        <dbReference type="ARBA" id="ARBA00023014"/>
    </source>
</evidence>
<dbReference type="SUPFAM" id="SSF102114">
    <property type="entry name" value="Radical SAM enzymes"/>
    <property type="match status" value="1"/>
</dbReference>
<dbReference type="InterPro" id="IPR006638">
    <property type="entry name" value="Elp3/MiaA/NifB-like_rSAM"/>
</dbReference>